<feature type="region of interest" description="Disordered" evidence="1">
    <location>
        <begin position="98"/>
        <end position="126"/>
    </location>
</feature>
<proteinExistence type="predicted"/>
<reference evidence="3 4" key="1">
    <citation type="journal article" date="2024" name="Plant Biotechnol. J.">
        <title>Dendrobium thyrsiflorum genome and its molecular insights into genes involved in important horticultural traits.</title>
        <authorList>
            <person name="Chen B."/>
            <person name="Wang J.Y."/>
            <person name="Zheng P.J."/>
            <person name="Li K.L."/>
            <person name="Liang Y.M."/>
            <person name="Chen X.F."/>
            <person name="Zhang C."/>
            <person name="Zhao X."/>
            <person name="He X."/>
            <person name="Zhang G.Q."/>
            <person name="Liu Z.J."/>
            <person name="Xu Q."/>
        </authorList>
    </citation>
    <scope>NUCLEOTIDE SEQUENCE [LARGE SCALE GENOMIC DNA]</scope>
    <source>
        <strain evidence="3">GZMU011</strain>
    </source>
</reference>
<dbReference type="PANTHER" id="PTHR33416">
    <property type="entry name" value="NUCLEAR PORE COMPLEX PROTEIN NUP1"/>
    <property type="match status" value="1"/>
</dbReference>
<accession>A0ABD0UP45</accession>
<organism evidence="3 4">
    <name type="scientific">Dendrobium thyrsiflorum</name>
    <name type="common">Pinecone-like raceme dendrobium</name>
    <name type="synonym">Orchid</name>
    <dbReference type="NCBI Taxonomy" id="117978"/>
    <lineage>
        <taxon>Eukaryota</taxon>
        <taxon>Viridiplantae</taxon>
        <taxon>Streptophyta</taxon>
        <taxon>Embryophyta</taxon>
        <taxon>Tracheophyta</taxon>
        <taxon>Spermatophyta</taxon>
        <taxon>Magnoliopsida</taxon>
        <taxon>Liliopsida</taxon>
        <taxon>Asparagales</taxon>
        <taxon>Orchidaceae</taxon>
        <taxon>Epidendroideae</taxon>
        <taxon>Malaxideae</taxon>
        <taxon>Dendrobiinae</taxon>
        <taxon>Dendrobium</taxon>
    </lineage>
</organism>
<protein>
    <submittedName>
        <fullName evidence="3">Uncharacterized protein</fullName>
    </submittedName>
</protein>
<evidence type="ECO:0000313" key="4">
    <source>
        <dbReference type="Proteomes" id="UP001552299"/>
    </source>
</evidence>
<comment type="caution">
    <text evidence="3">The sequence shown here is derived from an EMBL/GenBank/DDBJ whole genome shotgun (WGS) entry which is preliminary data.</text>
</comment>
<dbReference type="EMBL" id="JANQDX010000012">
    <property type="protein sequence ID" value="KAL0914400.1"/>
    <property type="molecule type" value="Genomic_DNA"/>
</dbReference>
<keyword evidence="4" id="KW-1185">Reference proteome</keyword>
<evidence type="ECO:0000256" key="1">
    <source>
        <dbReference type="SAM" id="MobiDB-lite"/>
    </source>
</evidence>
<dbReference type="PANTHER" id="PTHR33416:SF20">
    <property type="entry name" value="NUCLEAR PORE COMPLEX PROTEIN NUP1"/>
    <property type="match status" value="1"/>
</dbReference>
<gene>
    <name evidence="3" type="ORF">M5K25_014744</name>
</gene>
<keyword evidence="2" id="KW-0732">Signal</keyword>
<feature type="chain" id="PRO_5044852943" evidence="2">
    <location>
        <begin position="25"/>
        <end position="185"/>
    </location>
</feature>
<dbReference type="Proteomes" id="UP001552299">
    <property type="component" value="Unassembled WGS sequence"/>
</dbReference>
<name>A0ABD0UP45_DENTH</name>
<sequence>MAFILHSLFFFGSIGLADVRVSFANVDGGQLIKEFLFKLLDCFGQIGQGRLDIPETMDNTLIWGRSALDSDYISFGPIQSIREKSNLISAAKDARLVPSSSRYGSPSQFGKDYSTGSTSSQKPYSVNEVNYGRPSLQISENGDSKQSLLDIPPILGQSSELAWKILEKLDKFVLSPEEKSNMKHK</sequence>
<dbReference type="AlphaFoldDB" id="A0ABD0UP45"/>
<evidence type="ECO:0000313" key="3">
    <source>
        <dbReference type="EMBL" id="KAL0914400.1"/>
    </source>
</evidence>
<evidence type="ECO:0000256" key="2">
    <source>
        <dbReference type="SAM" id="SignalP"/>
    </source>
</evidence>
<feature type="signal peptide" evidence="2">
    <location>
        <begin position="1"/>
        <end position="24"/>
    </location>
</feature>